<sequence length="79" mass="8783">MFDAGITQLKFPLADEPVKGPWKITVSSGKETQSTTFDVKEYRLPTFGSIDQLSFICATQCKNDSSISFALNTLMENRS</sequence>
<proteinExistence type="predicted"/>
<evidence type="ECO:0000313" key="1">
    <source>
        <dbReference type="EMBL" id="GIY63381.1"/>
    </source>
</evidence>
<comment type="caution">
    <text evidence="1">The sequence shown here is derived from an EMBL/GenBank/DDBJ whole genome shotgun (WGS) entry which is preliminary data.</text>
</comment>
<dbReference type="AlphaFoldDB" id="A0AAV4UZI9"/>
<keyword evidence="2" id="KW-1185">Reference proteome</keyword>
<protein>
    <submittedName>
        <fullName evidence="1">Uncharacterized protein</fullName>
    </submittedName>
</protein>
<gene>
    <name evidence="1" type="ORF">CEXT_236271</name>
</gene>
<dbReference type="EMBL" id="BPLR01013733">
    <property type="protein sequence ID" value="GIY63381.1"/>
    <property type="molecule type" value="Genomic_DNA"/>
</dbReference>
<dbReference type="Gene3D" id="2.60.40.1930">
    <property type="match status" value="1"/>
</dbReference>
<name>A0AAV4UZI9_CAEEX</name>
<organism evidence="1 2">
    <name type="scientific">Caerostris extrusa</name>
    <name type="common">Bark spider</name>
    <name type="synonym">Caerostris bankana</name>
    <dbReference type="NCBI Taxonomy" id="172846"/>
    <lineage>
        <taxon>Eukaryota</taxon>
        <taxon>Metazoa</taxon>
        <taxon>Ecdysozoa</taxon>
        <taxon>Arthropoda</taxon>
        <taxon>Chelicerata</taxon>
        <taxon>Arachnida</taxon>
        <taxon>Araneae</taxon>
        <taxon>Araneomorphae</taxon>
        <taxon>Entelegynae</taxon>
        <taxon>Araneoidea</taxon>
        <taxon>Araneidae</taxon>
        <taxon>Caerostris</taxon>
    </lineage>
</organism>
<dbReference type="Proteomes" id="UP001054945">
    <property type="component" value="Unassembled WGS sequence"/>
</dbReference>
<accession>A0AAV4UZI9</accession>
<reference evidence="1 2" key="1">
    <citation type="submission" date="2021-06" db="EMBL/GenBank/DDBJ databases">
        <title>Caerostris extrusa draft genome.</title>
        <authorList>
            <person name="Kono N."/>
            <person name="Arakawa K."/>
        </authorList>
    </citation>
    <scope>NUCLEOTIDE SEQUENCE [LARGE SCALE GENOMIC DNA]</scope>
</reference>
<evidence type="ECO:0000313" key="2">
    <source>
        <dbReference type="Proteomes" id="UP001054945"/>
    </source>
</evidence>